<proteinExistence type="predicted"/>
<evidence type="ECO:0000313" key="1">
    <source>
        <dbReference type="EMBL" id="KAJ2668982.1"/>
    </source>
</evidence>
<organism evidence="1 2">
    <name type="scientific">Coemansia spiralis</name>
    <dbReference type="NCBI Taxonomy" id="417178"/>
    <lineage>
        <taxon>Eukaryota</taxon>
        <taxon>Fungi</taxon>
        <taxon>Fungi incertae sedis</taxon>
        <taxon>Zoopagomycota</taxon>
        <taxon>Kickxellomycotina</taxon>
        <taxon>Kickxellomycetes</taxon>
        <taxon>Kickxellales</taxon>
        <taxon>Kickxellaceae</taxon>
        <taxon>Coemansia</taxon>
    </lineage>
</organism>
<reference evidence="1" key="1">
    <citation type="submission" date="2022-07" db="EMBL/GenBank/DDBJ databases">
        <title>Phylogenomic reconstructions and comparative analyses of Kickxellomycotina fungi.</title>
        <authorList>
            <person name="Reynolds N.K."/>
            <person name="Stajich J.E."/>
            <person name="Barry K."/>
            <person name="Grigoriev I.V."/>
            <person name="Crous P."/>
            <person name="Smith M.E."/>
        </authorList>
    </citation>
    <scope>NUCLEOTIDE SEQUENCE</scope>
    <source>
        <strain evidence="1">NRRL 3115</strain>
    </source>
</reference>
<dbReference type="OrthoDB" id="10251508at2759"/>
<evidence type="ECO:0008006" key="3">
    <source>
        <dbReference type="Google" id="ProtNLM"/>
    </source>
</evidence>
<protein>
    <recommendedName>
        <fullName evidence="3">FIST domain-containing protein</fullName>
    </recommendedName>
</protein>
<comment type="caution">
    <text evidence="1">The sequence shown here is derived from an EMBL/GenBank/DDBJ whole genome shotgun (WGS) entry which is preliminary data.</text>
</comment>
<dbReference type="EMBL" id="JANBTW010000167">
    <property type="protein sequence ID" value="KAJ2668982.1"/>
    <property type="molecule type" value="Genomic_DNA"/>
</dbReference>
<sequence>MHGRQRLREVAVGRWHNKVTDRFKEQGLQSAQWISGTSTVTQATSHLVLPSELANSIDNPLLVEFVLFATDKESRQTLDLLDSHFPQALKIGIVGAQTPFLNGREYTLFSDSQVYDTGMVGFAFSRTEQSKDKRCAHHDSLHVAHNGLEPVSEVLRILRCKGNVILEVENGAAARSLLASVRSRRITRPGSAEESSRLYARIVPEKGSDQSMMCQVTGGDPAKGGLALDTLRDLSAGQYIQFMMTAAGTVIESKPDPCIAEDAGPNTVVCNHTGVSMQFGAADLLENSTKHHHYRYSPITKGNRRLLKPVFGGVTEGGFVYGRQSAEQPTSASKLSSYRSVFSGSVECSVPGSTVTLSLS</sequence>
<name>A0A9W8G0Y2_9FUNG</name>
<dbReference type="Proteomes" id="UP001151518">
    <property type="component" value="Unassembled WGS sequence"/>
</dbReference>
<dbReference type="AlphaFoldDB" id="A0A9W8G0Y2"/>
<gene>
    <name evidence="1" type="ORF">GGI25_006289</name>
</gene>
<evidence type="ECO:0000313" key="2">
    <source>
        <dbReference type="Proteomes" id="UP001151518"/>
    </source>
</evidence>
<accession>A0A9W8G0Y2</accession>